<proteinExistence type="predicted"/>
<name>A0ABX8Q9M1_PSECO</name>
<organism evidence="2 4">
    <name type="scientific">Pseudomonas canavaninivorans</name>
    <dbReference type="NCBI Taxonomy" id="2842348"/>
    <lineage>
        <taxon>Bacteria</taxon>
        <taxon>Pseudomonadati</taxon>
        <taxon>Pseudomonadota</taxon>
        <taxon>Gammaproteobacteria</taxon>
        <taxon>Pseudomonadales</taxon>
        <taxon>Pseudomonadaceae</taxon>
        <taxon>Pseudomonas</taxon>
    </lineage>
</organism>
<dbReference type="InterPro" id="IPR047656">
    <property type="entry name" value="IS481-like_transpos"/>
</dbReference>
<dbReference type="Pfam" id="PF00665">
    <property type="entry name" value="rve"/>
    <property type="match status" value="1"/>
</dbReference>
<protein>
    <submittedName>
        <fullName evidence="2">IS481 family transposase</fullName>
    </submittedName>
</protein>
<reference evidence="2 4" key="1">
    <citation type="journal article" date="2021" name="Microorganisms">
        <title>The Ever-Expanding Pseudomonas Genus: Description of 43 New Species and Partition of the Pseudomonas putida Group.</title>
        <authorList>
            <person name="Girard L."/>
            <person name="Lood C."/>
            <person name="Hofte M."/>
            <person name="Vandamme P."/>
            <person name="Rokni-Zadeh H."/>
            <person name="van Noort V."/>
            <person name="Lavigne R."/>
            <person name="De Mot R."/>
        </authorList>
    </citation>
    <scope>NUCLEOTIDE SEQUENCE [LARGE SCALE GENOMIC DNA]</scope>
    <source>
        <strain evidence="2 4">SWRI17</strain>
    </source>
</reference>
<evidence type="ECO:0000313" key="3">
    <source>
        <dbReference type="EMBL" id="QXI52099.1"/>
    </source>
</evidence>
<dbReference type="EMBL" id="CP077080">
    <property type="protein sequence ID" value="QXI52098.1"/>
    <property type="molecule type" value="Genomic_DNA"/>
</dbReference>
<dbReference type="RefSeq" id="WP_217860110.1">
    <property type="nucleotide sequence ID" value="NZ_CP077080.1"/>
</dbReference>
<accession>A0ABX8Q9M1</accession>
<sequence>MSWKEVSALQLRTEFVSLARQDGANIKELCRRYSISRTTGYKWLKRFEEKGAAGLIDQSRRPLSSPGKTTATPEKQILELNLEHTAWGARKIKRYFEEKGHVMPAPSTVHAILKRNDRIDPAASLIKPFIRFEHPQPNDLWQMDFKGHVGMRAGRCHPLTLLDDHSRFSLIIAACANEKRETVQGHLVSAFRRYGLPRRMTMDNGPPWGHEGDAYTGLELWLMRQGIEVSHSRPYHPQTQGKLERFHRSLKAELLTDRTLIDLDAAQQTFDHWREVYNHQRPHQALNHNVPASRYRQSELCYQEALPELEYGDDDEVRTVQANGELNWRGWELKLGRAFTGERVGLRRTLEDGKHDVYWGRHRVAQIDMNVRSVISGKRLR</sequence>
<feature type="domain" description="Integrase catalytic" evidence="1">
    <location>
        <begin position="133"/>
        <end position="299"/>
    </location>
</feature>
<evidence type="ECO:0000313" key="4">
    <source>
        <dbReference type="Proteomes" id="UP000824066"/>
    </source>
</evidence>
<dbReference type="EMBL" id="CP077080">
    <property type="protein sequence ID" value="QXI52099.1"/>
    <property type="molecule type" value="Genomic_DNA"/>
</dbReference>
<dbReference type="PANTHER" id="PTHR35004:SF6">
    <property type="entry name" value="TRANSPOSASE"/>
    <property type="match status" value="1"/>
</dbReference>
<gene>
    <name evidence="2" type="ORF">KSS97_21560</name>
    <name evidence="3" type="ORF">KSS97_21565</name>
</gene>
<keyword evidence="4" id="KW-1185">Reference proteome</keyword>
<dbReference type="Pfam" id="PF13565">
    <property type="entry name" value="HTH_32"/>
    <property type="match status" value="1"/>
</dbReference>
<evidence type="ECO:0000259" key="1">
    <source>
        <dbReference type="PROSITE" id="PS50994"/>
    </source>
</evidence>
<dbReference type="PANTHER" id="PTHR35004">
    <property type="entry name" value="TRANSPOSASE RV3428C-RELATED"/>
    <property type="match status" value="1"/>
</dbReference>
<dbReference type="PROSITE" id="PS50994">
    <property type="entry name" value="INTEGRASE"/>
    <property type="match status" value="1"/>
</dbReference>
<evidence type="ECO:0000313" key="2">
    <source>
        <dbReference type="EMBL" id="QXI52098.1"/>
    </source>
</evidence>
<dbReference type="Proteomes" id="UP000824066">
    <property type="component" value="Chromosome"/>
</dbReference>
<dbReference type="NCBIfam" id="NF033577">
    <property type="entry name" value="transpos_IS481"/>
    <property type="match status" value="1"/>
</dbReference>
<dbReference type="InterPro" id="IPR001584">
    <property type="entry name" value="Integrase_cat-core"/>
</dbReference>